<dbReference type="InterPro" id="IPR014720">
    <property type="entry name" value="dsRBD_dom"/>
</dbReference>
<keyword evidence="1" id="KW-0694">RNA-binding</keyword>
<dbReference type="Gene3D" id="3.30.160.20">
    <property type="match status" value="1"/>
</dbReference>
<sequence>MSPRAPVPENFNSNNNNNNNFRSPSKLPPIVAVLEDMADEYFRQPEFDQQLFELNARATLPFPTVAHTASREDSVMPQLRSFLQRRLSFDASENDMDMSLGSSPPPAKSNESVSPLPLTSSTHPGKPHSGSHGFGAISSYATELQTEVQPLGIVCPASNITTQEAIMEQQPEYPSRKKIRASTPDVVQPVGNRVFRVPSSSPSLTEDDLPSCSLSDRADDEVDPELLARIPPEQVLELLRKVAKLLDLVVDWTTTQEHGGFFTASLKLHHFNILSSIEETVFDSFDRGIFAMMSQLDKEQKRAAAYSAIRFLMTTQGVEAIGLSSDPEINRKILANLYDLIECHSDTVPGGRQLSRNHGHRDGNCVLPRPTSFNIAPTPAHAHTPAHIDLTVPTSAAKPPSVASRPVPSEPARDWVSDLNLRAQKLQLRQPDYAYVESAGPRFNCTVLVVLEQNLGGDIRVFRARSGQHSSKAAAKSAAARQALREWDKNQTIPAINAAPTADLILDHNDEARSAAADHKLSLSIRDKKSKIKAERILAINKLIKAENPTEQSVQEACKSLGIVGPVFHIINNHDSVFTGYVEFGNSLLLPDALKGRVGVIKDLDITTKKMRKAAVSKVARKALEELLKVVESS</sequence>
<feature type="compositionally biased region" description="Low complexity" evidence="2">
    <location>
        <begin position="10"/>
        <end position="21"/>
    </location>
</feature>
<dbReference type="Pfam" id="PF00035">
    <property type="entry name" value="dsrm"/>
    <property type="match status" value="1"/>
</dbReference>
<evidence type="ECO:0000256" key="1">
    <source>
        <dbReference type="PROSITE-ProRule" id="PRU00266"/>
    </source>
</evidence>
<protein>
    <recommendedName>
        <fullName evidence="3">DRBM domain-containing protein</fullName>
    </recommendedName>
</protein>
<gene>
    <name evidence="4" type="ORF">C1H76_1960</name>
</gene>
<name>A0A4U7BBV1_9PEZI</name>
<accession>A0A4U7BBV1</accession>
<evidence type="ECO:0000313" key="5">
    <source>
        <dbReference type="Proteomes" id="UP000308133"/>
    </source>
</evidence>
<evidence type="ECO:0000259" key="3">
    <source>
        <dbReference type="PROSITE" id="PS50137"/>
    </source>
</evidence>
<comment type="caution">
    <text evidence="4">The sequence shown here is derived from an EMBL/GenBank/DDBJ whole genome shotgun (WGS) entry which is preliminary data.</text>
</comment>
<dbReference type="EMBL" id="PTQR01000024">
    <property type="protein sequence ID" value="TKX25814.1"/>
    <property type="molecule type" value="Genomic_DNA"/>
</dbReference>
<proteinExistence type="predicted"/>
<dbReference type="GO" id="GO:0003723">
    <property type="term" value="F:RNA binding"/>
    <property type="evidence" value="ECO:0007669"/>
    <property type="project" value="UniProtKB-UniRule"/>
</dbReference>
<evidence type="ECO:0000256" key="2">
    <source>
        <dbReference type="SAM" id="MobiDB-lite"/>
    </source>
</evidence>
<dbReference type="AlphaFoldDB" id="A0A4U7BBV1"/>
<dbReference type="Proteomes" id="UP000308133">
    <property type="component" value="Unassembled WGS sequence"/>
</dbReference>
<dbReference type="SUPFAM" id="SSF54768">
    <property type="entry name" value="dsRNA-binding domain-like"/>
    <property type="match status" value="1"/>
</dbReference>
<feature type="compositionally biased region" description="Polar residues" evidence="2">
    <location>
        <begin position="109"/>
        <end position="123"/>
    </location>
</feature>
<feature type="region of interest" description="Disordered" evidence="2">
    <location>
        <begin position="94"/>
        <end position="134"/>
    </location>
</feature>
<organism evidence="4 5">
    <name type="scientific">Elsinoe australis</name>
    <dbReference type="NCBI Taxonomy" id="40998"/>
    <lineage>
        <taxon>Eukaryota</taxon>
        <taxon>Fungi</taxon>
        <taxon>Dikarya</taxon>
        <taxon>Ascomycota</taxon>
        <taxon>Pezizomycotina</taxon>
        <taxon>Dothideomycetes</taxon>
        <taxon>Dothideomycetidae</taxon>
        <taxon>Myriangiales</taxon>
        <taxon>Elsinoaceae</taxon>
        <taxon>Elsinoe</taxon>
    </lineage>
</organism>
<evidence type="ECO:0000313" key="4">
    <source>
        <dbReference type="EMBL" id="TKX25814.1"/>
    </source>
</evidence>
<feature type="region of interest" description="Disordered" evidence="2">
    <location>
        <begin position="392"/>
        <end position="412"/>
    </location>
</feature>
<reference evidence="4 5" key="1">
    <citation type="submission" date="2018-02" db="EMBL/GenBank/DDBJ databases">
        <title>Draft genome sequences of Elsinoe sp., causing black scab on jojoba.</title>
        <authorList>
            <person name="Stodart B."/>
            <person name="Jeffress S."/>
            <person name="Ash G."/>
            <person name="Arun Chinnappa K."/>
        </authorList>
    </citation>
    <scope>NUCLEOTIDE SEQUENCE [LARGE SCALE GENOMIC DNA]</scope>
    <source>
        <strain evidence="4 5">Hillstone_2</strain>
    </source>
</reference>
<feature type="domain" description="DRBM" evidence="3">
    <location>
        <begin position="414"/>
        <end position="489"/>
    </location>
</feature>
<feature type="region of interest" description="Disordered" evidence="2">
    <location>
        <begin position="1"/>
        <end position="26"/>
    </location>
</feature>
<dbReference type="PROSITE" id="PS50137">
    <property type="entry name" value="DS_RBD"/>
    <property type="match status" value="1"/>
</dbReference>